<feature type="transmembrane region" description="Helical" evidence="1">
    <location>
        <begin position="474"/>
        <end position="496"/>
    </location>
</feature>
<feature type="transmembrane region" description="Helical" evidence="1">
    <location>
        <begin position="41"/>
        <end position="60"/>
    </location>
</feature>
<sequence>MARTQAALLPADEDGIRLPVRDTATRYARYDPRGWPTPDRVRFLAVLVAVLAVLFAALAARRASGGEAGFREIGREAGPQVVASSDLYLALNDMDAQLANVLLIGDGKGLSVTRDQALGTFEQRRAQADRDLQQASALAGRDGDAALGLRRALDGLGRYESLAAQAILLDGQHPHPAARPPAAALALYRQATQAMRSDVLPAAEKLRDANAERIETSYKHRRSALAGGAEETLALGLATVAVLAGLQLYLVRRTRRSAQPALLAATAVALVTAVIAAATLDSAAGHLRVAKKDAFDSVLALTRARAIGWETNADESRGIVDPGQWKAYQDDFYLRAGQLAEVFGSEPLAGTEPLSYEDALAGIVRRYQGMDTLSERRIRLGGLLGAEFANITFPGERDAAEKALYAWQAYQADDVGLRAMYASGDLQKTVQFDTSPAPADSNGAFNAFDQAMARVIAINQAQFEAHVRRGGDDLAGWTAVPPLAALVIIGLVWLGVRPRLSEYR</sequence>
<keyword evidence="1" id="KW-0812">Transmembrane</keyword>
<comment type="caution">
    <text evidence="2">The sequence shown here is derived from an EMBL/GenBank/DDBJ whole genome shotgun (WGS) entry which is preliminary data.</text>
</comment>
<evidence type="ECO:0008006" key="4">
    <source>
        <dbReference type="Google" id="ProtNLM"/>
    </source>
</evidence>
<keyword evidence="1" id="KW-0472">Membrane</keyword>
<keyword evidence="1" id="KW-1133">Transmembrane helix</keyword>
<accession>A0ABV9U8C0</accession>
<evidence type="ECO:0000313" key="3">
    <source>
        <dbReference type="Proteomes" id="UP001595872"/>
    </source>
</evidence>
<protein>
    <recommendedName>
        <fullName evidence="4">Secreted protein</fullName>
    </recommendedName>
</protein>
<proteinExistence type="predicted"/>
<keyword evidence="3" id="KW-1185">Reference proteome</keyword>
<evidence type="ECO:0000313" key="2">
    <source>
        <dbReference type="EMBL" id="MFC4912797.1"/>
    </source>
</evidence>
<evidence type="ECO:0000256" key="1">
    <source>
        <dbReference type="SAM" id="Phobius"/>
    </source>
</evidence>
<feature type="transmembrane region" description="Helical" evidence="1">
    <location>
        <begin position="262"/>
        <end position="283"/>
    </location>
</feature>
<dbReference type="RefSeq" id="WP_378263075.1">
    <property type="nucleotide sequence ID" value="NZ_JBHSIT010000013.1"/>
</dbReference>
<gene>
    <name evidence="2" type="ORF">ACFPCY_36240</name>
</gene>
<feature type="transmembrane region" description="Helical" evidence="1">
    <location>
        <begin position="232"/>
        <end position="250"/>
    </location>
</feature>
<dbReference type="EMBL" id="JBHSIT010000013">
    <property type="protein sequence ID" value="MFC4912797.1"/>
    <property type="molecule type" value="Genomic_DNA"/>
</dbReference>
<organism evidence="2 3">
    <name type="scientific">Actinomadura gamaensis</name>
    <dbReference type="NCBI Taxonomy" id="1763541"/>
    <lineage>
        <taxon>Bacteria</taxon>
        <taxon>Bacillati</taxon>
        <taxon>Actinomycetota</taxon>
        <taxon>Actinomycetes</taxon>
        <taxon>Streptosporangiales</taxon>
        <taxon>Thermomonosporaceae</taxon>
        <taxon>Actinomadura</taxon>
    </lineage>
</organism>
<reference evidence="3" key="1">
    <citation type="journal article" date="2019" name="Int. J. Syst. Evol. Microbiol.">
        <title>The Global Catalogue of Microorganisms (GCM) 10K type strain sequencing project: providing services to taxonomists for standard genome sequencing and annotation.</title>
        <authorList>
            <consortium name="The Broad Institute Genomics Platform"/>
            <consortium name="The Broad Institute Genome Sequencing Center for Infectious Disease"/>
            <person name="Wu L."/>
            <person name="Ma J."/>
        </authorList>
    </citation>
    <scope>NUCLEOTIDE SEQUENCE [LARGE SCALE GENOMIC DNA]</scope>
    <source>
        <strain evidence="3">KLKA75</strain>
    </source>
</reference>
<dbReference type="Proteomes" id="UP001595872">
    <property type="component" value="Unassembled WGS sequence"/>
</dbReference>
<name>A0ABV9U8C0_9ACTN</name>